<dbReference type="InterPro" id="IPR007459">
    <property type="entry name" value="DNA_pol3_chi"/>
</dbReference>
<evidence type="ECO:0000313" key="1">
    <source>
        <dbReference type="EMBL" id="PCJ22692.1"/>
    </source>
</evidence>
<dbReference type="SUPFAM" id="SSF102400">
    <property type="entry name" value="DNA polymerase III chi subunit"/>
    <property type="match status" value="1"/>
</dbReference>
<evidence type="ECO:0000313" key="2">
    <source>
        <dbReference type="Proteomes" id="UP000218327"/>
    </source>
</evidence>
<dbReference type="PANTHER" id="PTHR38767:SF1">
    <property type="entry name" value="DNA POLYMERASE III SUBUNIT CHI"/>
    <property type="match status" value="1"/>
</dbReference>
<sequence>MTQVSFYSLSSTNSDARMHFACRLTEKAYSLGHRVYIQAASTEQARSLDELLWQFSPSSFIPHAVANEKESENVSVVIGHTPPAEEHQDVFINLASQACESHSQFSRINEIITADKESLQQGRLRYRFYKEQGYQPETFKL</sequence>
<comment type="caution">
    <text evidence="1">The sequence shown here is derived from an EMBL/GenBank/DDBJ whole genome shotgun (WGS) entry which is preliminary data.</text>
</comment>
<dbReference type="EMBL" id="NVVJ01000053">
    <property type="protein sequence ID" value="PCJ22692.1"/>
    <property type="molecule type" value="Genomic_DNA"/>
</dbReference>
<dbReference type="PANTHER" id="PTHR38767">
    <property type="entry name" value="DNA POLYMERASE III SUBUNIT CHI"/>
    <property type="match status" value="1"/>
</dbReference>
<organism evidence="1 2">
    <name type="scientific">SAR86 cluster bacterium</name>
    <dbReference type="NCBI Taxonomy" id="2030880"/>
    <lineage>
        <taxon>Bacteria</taxon>
        <taxon>Pseudomonadati</taxon>
        <taxon>Pseudomonadota</taxon>
        <taxon>Gammaproteobacteria</taxon>
        <taxon>SAR86 cluster</taxon>
    </lineage>
</organism>
<dbReference type="GO" id="GO:0003887">
    <property type="term" value="F:DNA-directed DNA polymerase activity"/>
    <property type="evidence" value="ECO:0007669"/>
    <property type="project" value="InterPro"/>
</dbReference>
<dbReference type="Gene3D" id="3.40.50.10110">
    <property type="entry name" value="DNA polymerase III subunit chi"/>
    <property type="match status" value="1"/>
</dbReference>
<dbReference type="GO" id="GO:0003677">
    <property type="term" value="F:DNA binding"/>
    <property type="evidence" value="ECO:0007669"/>
    <property type="project" value="InterPro"/>
</dbReference>
<dbReference type="Pfam" id="PF04364">
    <property type="entry name" value="DNA_pol3_chi"/>
    <property type="match status" value="1"/>
</dbReference>
<accession>A0A2A5ATW6</accession>
<protein>
    <submittedName>
        <fullName evidence="1">DNA polymerase III subunit chi</fullName>
    </submittedName>
</protein>
<dbReference type="Proteomes" id="UP000218327">
    <property type="component" value="Unassembled WGS sequence"/>
</dbReference>
<dbReference type="GO" id="GO:0032298">
    <property type="term" value="P:positive regulation of DNA-templated DNA replication initiation"/>
    <property type="evidence" value="ECO:0007669"/>
    <property type="project" value="TreeGrafter"/>
</dbReference>
<gene>
    <name evidence="1" type="ORF">COA96_13660</name>
</gene>
<name>A0A2A5ATW6_9GAMM</name>
<dbReference type="AlphaFoldDB" id="A0A2A5ATW6"/>
<dbReference type="GO" id="GO:0006260">
    <property type="term" value="P:DNA replication"/>
    <property type="evidence" value="ECO:0007669"/>
    <property type="project" value="InterPro"/>
</dbReference>
<dbReference type="InterPro" id="IPR036768">
    <property type="entry name" value="PolIII_chi_sf"/>
</dbReference>
<proteinExistence type="predicted"/>
<reference evidence="2" key="1">
    <citation type="submission" date="2017-08" db="EMBL/GenBank/DDBJ databases">
        <title>A dynamic microbial community with high functional redundancy inhabits the cold, oxic subseafloor aquifer.</title>
        <authorList>
            <person name="Tully B.J."/>
            <person name="Wheat C.G."/>
            <person name="Glazer B.T."/>
            <person name="Huber J.A."/>
        </authorList>
    </citation>
    <scope>NUCLEOTIDE SEQUENCE [LARGE SCALE GENOMIC DNA]</scope>
</reference>